<feature type="transmembrane region" description="Helical" evidence="1">
    <location>
        <begin position="155"/>
        <end position="180"/>
    </location>
</feature>
<organism evidence="2 3">
    <name type="scientific">Archangium lansingense</name>
    <dbReference type="NCBI Taxonomy" id="2995310"/>
    <lineage>
        <taxon>Bacteria</taxon>
        <taxon>Pseudomonadati</taxon>
        <taxon>Myxococcota</taxon>
        <taxon>Myxococcia</taxon>
        <taxon>Myxococcales</taxon>
        <taxon>Cystobacterineae</taxon>
        <taxon>Archangiaceae</taxon>
        <taxon>Archangium</taxon>
    </lineage>
</organism>
<reference evidence="2 3" key="1">
    <citation type="submission" date="2022-11" db="EMBL/GenBank/DDBJ databases">
        <title>Minimal conservation of predation-associated metabolite biosynthetic gene clusters underscores biosynthetic potential of Myxococcota including descriptions for ten novel species: Archangium lansinium sp. nov., Myxococcus landrumus sp. nov., Nannocystis bai.</title>
        <authorList>
            <person name="Ahearne A."/>
            <person name="Stevens C."/>
            <person name="Phillips K."/>
        </authorList>
    </citation>
    <scope>NUCLEOTIDE SEQUENCE [LARGE SCALE GENOMIC DNA]</scope>
    <source>
        <strain evidence="2 3">MIWBW</strain>
    </source>
</reference>
<evidence type="ECO:0000256" key="1">
    <source>
        <dbReference type="SAM" id="Phobius"/>
    </source>
</evidence>
<dbReference type="EMBL" id="JAPNKA010000001">
    <property type="protein sequence ID" value="MCY1082910.1"/>
    <property type="molecule type" value="Genomic_DNA"/>
</dbReference>
<comment type="caution">
    <text evidence="2">The sequence shown here is derived from an EMBL/GenBank/DDBJ whole genome shotgun (WGS) entry which is preliminary data.</text>
</comment>
<name>A0ABT4AMJ9_9BACT</name>
<keyword evidence="3" id="KW-1185">Reference proteome</keyword>
<evidence type="ECO:0008006" key="4">
    <source>
        <dbReference type="Google" id="ProtNLM"/>
    </source>
</evidence>
<sequence length="202" mass="21849">MAASLGLLLVSCSAVRYPAPTGPTGAEDLSRYVLVIEETPDGQVKHSWKPSSGFDLSKYPYQPGSNITGGQVVHAAWTRDCDEEFKQCQEMCLGSLRGTNWKHATKYSKDEICRTRCYPAYRDCCDLRDRVAAEAAEFTAIDGAVDWLKQNREKLLVGTVIVIAGVTFVVVVTGSGGLLLAPALLFASSDVPSTPQFAVSQP</sequence>
<protein>
    <recommendedName>
        <fullName evidence="4">Lipoprotein</fullName>
    </recommendedName>
</protein>
<keyword evidence="1" id="KW-0812">Transmembrane</keyword>
<keyword evidence="1" id="KW-0472">Membrane</keyword>
<accession>A0ABT4AMJ9</accession>
<dbReference type="RefSeq" id="WP_267541462.1">
    <property type="nucleotide sequence ID" value="NZ_JAPNKA010000001.1"/>
</dbReference>
<gene>
    <name evidence="2" type="ORF">OV287_51510</name>
</gene>
<dbReference type="Proteomes" id="UP001207654">
    <property type="component" value="Unassembled WGS sequence"/>
</dbReference>
<evidence type="ECO:0000313" key="2">
    <source>
        <dbReference type="EMBL" id="MCY1082910.1"/>
    </source>
</evidence>
<proteinExistence type="predicted"/>
<evidence type="ECO:0000313" key="3">
    <source>
        <dbReference type="Proteomes" id="UP001207654"/>
    </source>
</evidence>
<keyword evidence="1" id="KW-1133">Transmembrane helix</keyword>